<dbReference type="InParanoid" id="Q9RTQ9"/>
<accession>Q9RTQ9</accession>
<feature type="region of interest" description="Disordered" evidence="1">
    <location>
        <begin position="1"/>
        <end position="86"/>
    </location>
</feature>
<sequence>MNSPMTDPKNEPKNEQGGLPNDIGNEMSDRAGYYDESPSGDTETPVGRPSTDTTSPGAVPTVTGDDRGMHQTGTSFGTTPEDDKLI</sequence>
<dbReference type="STRING" id="243230.DR_1697"/>
<protein>
    <submittedName>
        <fullName evidence="2">Uncharacterized protein</fullName>
    </submittedName>
</protein>
<gene>
    <name evidence="2" type="ordered locus">DR_1697</name>
</gene>
<dbReference type="PATRIC" id="fig|243230.17.peg.1908"/>
<dbReference type="Proteomes" id="UP000002524">
    <property type="component" value="Chromosome 1"/>
</dbReference>
<dbReference type="OrthoDB" id="73877at2"/>
<dbReference type="PaxDb" id="243230-DR_1697"/>
<dbReference type="EMBL" id="AE000513">
    <property type="protein sequence ID" value="AAF11259.1"/>
    <property type="molecule type" value="Genomic_DNA"/>
</dbReference>
<proteinExistence type="predicted"/>
<dbReference type="PIR" id="H75364">
    <property type="entry name" value="H75364"/>
</dbReference>
<organism evidence="2 3">
    <name type="scientific">Deinococcus radiodurans (strain ATCC 13939 / DSM 20539 / JCM 16871 / CCUG 27074 / LMG 4051 / NBRC 15346 / NCIMB 9279 / VKM B-1422 / R1)</name>
    <dbReference type="NCBI Taxonomy" id="243230"/>
    <lineage>
        <taxon>Bacteria</taxon>
        <taxon>Thermotogati</taxon>
        <taxon>Deinococcota</taxon>
        <taxon>Deinococci</taxon>
        <taxon>Deinococcales</taxon>
        <taxon>Deinococcaceae</taxon>
        <taxon>Deinococcus</taxon>
    </lineage>
</organism>
<dbReference type="EnsemblBacteria" id="AAF11259">
    <property type="protein sequence ID" value="AAF11259"/>
    <property type="gene ID" value="DR_1697"/>
</dbReference>
<evidence type="ECO:0000256" key="1">
    <source>
        <dbReference type="SAM" id="MobiDB-lite"/>
    </source>
</evidence>
<dbReference type="KEGG" id="dra:DR_1697"/>
<evidence type="ECO:0000313" key="3">
    <source>
        <dbReference type="Proteomes" id="UP000002524"/>
    </source>
</evidence>
<keyword evidence="3" id="KW-1185">Reference proteome</keyword>
<dbReference type="HOGENOM" id="CLU_2681605_0_0_0"/>
<dbReference type="AlphaFoldDB" id="Q9RTQ9"/>
<reference evidence="2 3" key="1">
    <citation type="journal article" date="1999" name="Science">
        <title>Genome sequence of the radioresistant bacterium Deinococcus radiodurans R1.</title>
        <authorList>
            <person name="White O."/>
            <person name="Eisen J.A."/>
            <person name="Heidelberg J.F."/>
            <person name="Hickey E.K."/>
            <person name="Peterson J.D."/>
            <person name="Dodson R.J."/>
            <person name="Haft D.H."/>
            <person name="Gwinn M.L."/>
            <person name="Nelson W.C."/>
            <person name="Richardson D.L."/>
            <person name="Moffat K.S."/>
            <person name="Qin H."/>
            <person name="Jiang L."/>
            <person name="Pamphile W."/>
            <person name="Crosby M."/>
            <person name="Shen M."/>
            <person name="Vamathevan J.J."/>
            <person name="Lam P."/>
            <person name="McDonald L."/>
            <person name="Utterback T."/>
            <person name="Zalewski C."/>
            <person name="Makarova K.S."/>
            <person name="Aravind L."/>
            <person name="Daly M.J."/>
            <person name="Minton K.W."/>
            <person name="Fleischmann R.D."/>
            <person name="Ketchum K.A."/>
            <person name="Nelson K.E."/>
            <person name="Salzberg S."/>
            <person name="Smith H.O."/>
            <person name="Venter J.C."/>
            <person name="Fraser C.M."/>
        </authorList>
    </citation>
    <scope>NUCLEOTIDE SEQUENCE [LARGE SCALE GENOMIC DNA]</scope>
    <source>
        <strain evidence="3">ATCC 13939 / DSM 20539 / JCM 16871 / LMG 4051 / NBRC 15346 / NCIMB 9279 / R1 / VKM B-1422</strain>
    </source>
</reference>
<name>Q9RTQ9_DEIRA</name>
<evidence type="ECO:0000313" key="2">
    <source>
        <dbReference type="EMBL" id="AAF11259.1"/>
    </source>
</evidence>